<evidence type="ECO:0000256" key="1">
    <source>
        <dbReference type="ARBA" id="ARBA00037217"/>
    </source>
</evidence>
<dbReference type="InterPro" id="IPR002937">
    <property type="entry name" value="Amino_oxidase"/>
</dbReference>
<organism evidence="5 6">
    <name type="scientific">Candidatus Planktophila vernalis</name>
    <dbReference type="NCBI Taxonomy" id="1884907"/>
    <lineage>
        <taxon>Bacteria</taxon>
        <taxon>Bacillati</taxon>
        <taxon>Actinomycetota</taxon>
        <taxon>Actinomycetes</taxon>
        <taxon>Candidatus Nanopelagicales</taxon>
        <taxon>Candidatus Nanopelagicaceae</taxon>
        <taxon>Candidatus Planktophila</taxon>
    </lineage>
</organism>
<dbReference type="OrthoDB" id="9774675at2"/>
<evidence type="ECO:0000256" key="2">
    <source>
        <dbReference type="ARBA" id="ARBA00038825"/>
    </source>
</evidence>
<dbReference type="SUPFAM" id="SSF51905">
    <property type="entry name" value="FAD/NAD(P)-binding domain"/>
    <property type="match status" value="1"/>
</dbReference>
<dbReference type="Gene3D" id="3.50.50.60">
    <property type="entry name" value="FAD/NAD(P)-binding domain"/>
    <property type="match status" value="2"/>
</dbReference>
<dbReference type="GO" id="GO:0016491">
    <property type="term" value="F:oxidoreductase activity"/>
    <property type="evidence" value="ECO:0007669"/>
    <property type="project" value="InterPro"/>
</dbReference>
<dbReference type="Proteomes" id="UP000217186">
    <property type="component" value="Chromosome"/>
</dbReference>
<evidence type="ECO:0000313" key="5">
    <source>
        <dbReference type="EMBL" id="ASY20282.1"/>
    </source>
</evidence>
<name>A0A249KTZ2_9ACTN</name>
<dbReference type="PANTHER" id="PTHR10668:SF103">
    <property type="entry name" value="PYRIDINE NUCLEOTIDE-DISULFIDE OXIDOREDUCTASE DOMAIN-CONTAINING PROTEIN 2"/>
    <property type="match status" value="1"/>
</dbReference>
<dbReference type="Pfam" id="PF13450">
    <property type="entry name" value="NAD_binding_8"/>
    <property type="match status" value="1"/>
</dbReference>
<keyword evidence="6" id="KW-1185">Reference proteome</keyword>
<dbReference type="GO" id="GO:0005829">
    <property type="term" value="C:cytosol"/>
    <property type="evidence" value="ECO:0007669"/>
    <property type="project" value="TreeGrafter"/>
</dbReference>
<protein>
    <recommendedName>
        <fullName evidence="3">Pyridine nucleotide-disulfide oxidoreductase domain-containing protein 2</fullName>
    </recommendedName>
</protein>
<dbReference type="InterPro" id="IPR036188">
    <property type="entry name" value="FAD/NAD-bd_sf"/>
</dbReference>
<evidence type="ECO:0000256" key="3">
    <source>
        <dbReference type="ARBA" id="ARBA00040298"/>
    </source>
</evidence>
<proteinExistence type="predicted"/>
<dbReference type="Pfam" id="PF01593">
    <property type="entry name" value="Amino_oxidase"/>
    <property type="match status" value="1"/>
</dbReference>
<comment type="subunit">
    <text evidence="2">Interacts with COX5B; this interaction may contribute to localize PYROXD2 to the inner face of the inner mitochondrial membrane.</text>
</comment>
<evidence type="ECO:0000313" key="6">
    <source>
        <dbReference type="Proteomes" id="UP000217186"/>
    </source>
</evidence>
<gene>
    <name evidence="5" type="ORF">A7sIIA15_05420</name>
</gene>
<feature type="domain" description="Amine oxidase" evidence="4">
    <location>
        <begin position="149"/>
        <end position="290"/>
    </location>
</feature>
<evidence type="ECO:0000259" key="4">
    <source>
        <dbReference type="Pfam" id="PF01593"/>
    </source>
</evidence>
<accession>A0A249KTZ2</accession>
<dbReference type="PANTHER" id="PTHR10668">
    <property type="entry name" value="PHYTOENE DEHYDROGENASE"/>
    <property type="match status" value="1"/>
</dbReference>
<dbReference type="AlphaFoldDB" id="A0A249KTZ2"/>
<comment type="function">
    <text evidence="1">Probable oxidoreductase that may play a role as regulator of mitochondrial function.</text>
</comment>
<sequence length="504" mass="54381">MTHYDVAIIGGGHNGLVAATYLAKAGKSVVILEANAEVGGATTSVRAFPEYDAMLSRYSYMISLLPDQIVSDLGLDFECISRTVSSYTPYSRNGKDSGLYVARHWDKETEDSFNELDPSGAEWAAWQDFYNEIAEFAVKIAPSMLQPLKSRSELKAEINMPEVWDYLMERPIGEVIEERFKDDLVRGVVLTDALIGTFSSAFEMQANICFLYHLIGNGTGEWKVPRGGMGALVKELVRVATAAGVEIKVNARVKSVATDTENATLTLEDGTTVTSSFVLSNAAPQVLARLRGKTPPASLEGSQMKINILLKSLPQLKSGIDPRLAFAGTFHAQESFAQCESTYLQAKGGTVPEMLPIEMYCHTLTDPSILSPDLQAQGYQTLTVFGLHTPAALFDTDNEMAKAAALKAALASLNQYLVEPLENVIAAIEVKSPLDIEGDVGLPRGNIFHKDLSFPFGEDSQQTRWGVETDDPRVFICGAGAIRGGGVSGIPGHNAAMAVLEASA</sequence>
<reference evidence="5 6" key="1">
    <citation type="submission" date="2016-07" db="EMBL/GenBank/DDBJ databases">
        <title>High microdiversification within the ubiquitous acI lineage of Actinobacteria.</title>
        <authorList>
            <person name="Neuenschwander S.M."/>
            <person name="Salcher M."/>
            <person name="Ghai R."/>
            <person name="Pernthaler J."/>
        </authorList>
    </citation>
    <scope>NUCLEOTIDE SEQUENCE [LARGE SCALE GENOMIC DNA]</scope>
    <source>
        <strain evidence="5">MMS-IIA-15</strain>
    </source>
</reference>
<dbReference type="RefSeq" id="WP_095686143.1">
    <property type="nucleotide sequence ID" value="NZ_CP016776.1"/>
</dbReference>
<dbReference type="EMBL" id="CP016776">
    <property type="protein sequence ID" value="ASY20282.1"/>
    <property type="molecule type" value="Genomic_DNA"/>
</dbReference>
<dbReference type="KEGG" id="pvn:A7sIIA15_05420"/>